<dbReference type="InterPro" id="IPR051948">
    <property type="entry name" value="Hsp70_co-chaperone_J-domain"/>
</dbReference>
<dbReference type="SMART" id="SM00271">
    <property type="entry name" value="DnaJ"/>
    <property type="match status" value="1"/>
</dbReference>
<dbReference type="SUPFAM" id="SSF46565">
    <property type="entry name" value="Chaperone J-domain"/>
    <property type="match status" value="1"/>
</dbReference>
<accession>A0A1Y1Z7D6</accession>
<sequence>MLYHYLAKVVYWAFIPGLSTSVVQFLYYKFRYFHDTTHIPTHGNEKHGRDYKRIFVLITTMYFLYTVWDAERSVPQNYYQLLDVDQYNFQPKVLKRNFRLLSLKYHPDKNATEEAQEMFITLRQAFETLNDPIKRVAYNNLGKSYVKCNKCVTIRDYLSTTFPSLTATYFGTGVVLVALQILGLNQFGTYWRYMAWTIMGSIELLLLFNPQNSFTHKLFGVLFPHRTTAELISILHQVATSLFVCLTQIGLALKQKSDHNIKKPLASLCRLNLTLAQEVNTAYRSAFKPFQEGNSCSQLCEKMKHVAVNYTLLKDNDYNKCYNSIYAKISQQEANESAEAS</sequence>
<feature type="transmembrane region" description="Helical" evidence="2">
    <location>
        <begin position="12"/>
        <end position="30"/>
    </location>
</feature>
<dbReference type="PROSITE" id="PS50076">
    <property type="entry name" value="DNAJ_2"/>
    <property type="match status" value="1"/>
</dbReference>
<gene>
    <name evidence="4" type="ORF">K493DRAFT_333262</name>
</gene>
<dbReference type="OrthoDB" id="436519at2759"/>
<evidence type="ECO:0000256" key="1">
    <source>
        <dbReference type="ARBA" id="ARBA00023186"/>
    </source>
</evidence>
<name>A0A1Y1Z7D6_9FUNG</name>
<dbReference type="STRING" id="1314790.A0A1Y1Z7D6"/>
<dbReference type="PANTHER" id="PTHR44360">
    <property type="entry name" value="DNAJ HOMOLOG SUBFAMILY B MEMBER 9"/>
    <property type="match status" value="1"/>
</dbReference>
<comment type="caution">
    <text evidence="4">The sequence shown here is derived from an EMBL/GenBank/DDBJ whole genome shotgun (WGS) entry which is preliminary data.</text>
</comment>
<dbReference type="Pfam" id="PF00226">
    <property type="entry name" value="DnaJ"/>
    <property type="match status" value="1"/>
</dbReference>
<dbReference type="Gene3D" id="1.10.287.110">
    <property type="entry name" value="DnaJ domain"/>
    <property type="match status" value="1"/>
</dbReference>
<reference evidence="4 5" key="1">
    <citation type="submission" date="2016-07" db="EMBL/GenBank/DDBJ databases">
        <title>Pervasive Adenine N6-methylation of Active Genes in Fungi.</title>
        <authorList>
            <consortium name="DOE Joint Genome Institute"/>
            <person name="Mondo S.J."/>
            <person name="Dannebaum R.O."/>
            <person name="Kuo R.C."/>
            <person name="Labutti K."/>
            <person name="Haridas S."/>
            <person name="Kuo A."/>
            <person name="Salamov A."/>
            <person name="Ahrendt S.R."/>
            <person name="Lipzen A."/>
            <person name="Sullivan W."/>
            <person name="Andreopoulos W.B."/>
            <person name="Clum A."/>
            <person name="Lindquist E."/>
            <person name="Daum C."/>
            <person name="Ramamoorthy G.K."/>
            <person name="Gryganskyi A."/>
            <person name="Culley D."/>
            <person name="Magnuson J.K."/>
            <person name="James T.Y."/>
            <person name="O'Malley M.A."/>
            <person name="Stajich J.E."/>
            <person name="Spatafora J.W."/>
            <person name="Visel A."/>
            <person name="Grigoriev I.V."/>
        </authorList>
    </citation>
    <scope>NUCLEOTIDE SEQUENCE [LARGE SCALE GENOMIC DNA]</scope>
    <source>
        <strain evidence="4 5">CBS 931.73</strain>
    </source>
</reference>
<keyword evidence="2" id="KW-0472">Membrane</keyword>
<dbReference type="GO" id="GO:0005783">
    <property type="term" value="C:endoplasmic reticulum"/>
    <property type="evidence" value="ECO:0007669"/>
    <property type="project" value="TreeGrafter"/>
</dbReference>
<feature type="transmembrane region" description="Helical" evidence="2">
    <location>
        <begin position="231"/>
        <end position="253"/>
    </location>
</feature>
<dbReference type="InParanoid" id="A0A1Y1Z7D6"/>
<evidence type="ECO:0000313" key="5">
    <source>
        <dbReference type="Proteomes" id="UP000193498"/>
    </source>
</evidence>
<evidence type="ECO:0000313" key="4">
    <source>
        <dbReference type="EMBL" id="ORY06208.1"/>
    </source>
</evidence>
<dbReference type="EMBL" id="MCFE01000018">
    <property type="protein sequence ID" value="ORY06208.1"/>
    <property type="molecule type" value="Genomic_DNA"/>
</dbReference>
<evidence type="ECO:0000256" key="2">
    <source>
        <dbReference type="SAM" id="Phobius"/>
    </source>
</evidence>
<dbReference type="GO" id="GO:0051087">
    <property type="term" value="F:protein-folding chaperone binding"/>
    <property type="evidence" value="ECO:0007669"/>
    <property type="project" value="TreeGrafter"/>
</dbReference>
<keyword evidence="2" id="KW-0812">Transmembrane</keyword>
<keyword evidence="1" id="KW-0143">Chaperone</keyword>
<dbReference type="PANTHER" id="PTHR44360:SF1">
    <property type="entry name" value="DNAJ HOMOLOG SUBFAMILY B MEMBER 9"/>
    <property type="match status" value="1"/>
</dbReference>
<dbReference type="GO" id="GO:0036503">
    <property type="term" value="P:ERAD pathway"/>
    <property type="evidence" value="ECO:0007669"/>
    <property type="project" value="TreeGrafter"/>
</dbReference>
<dbReference type="InterPro" id="IPR036869">
    <property type="entry name" value="J_dom_sf"/>
</dbReference>
<dbReference type="CDD" id="cd06257">
    <property type="entry name" value="DnaJ"/>
    <property type="match status" value="1"/>
</dbReference>
<protein>
    <submittedName>
        <fullName evidence="4">DnaJ-domain-containing protein</fullName>
    </submittedName>
</protein>
<keyword evidence="2" id="KW-1133">Transmembrane helix</keyword>
<dbReference type="PRINTS" id="PR00625">
    <property type="entry name" value="JDOMAIN"/>
</dbReference>
<dbReference type="InterPro" id="IPR001623">
    <property type="entry name" value="DnaJ_domain"/>
</dbReference>
<dbReference type="Proteomes" id="UP000193498">
    <property type="component" value="Unassembled WGS sequence"/>
</dbReference>
<feature type="domain" description="J" evidence="3">
    <location>
        <begin position="77"/>
        <end position="142"/>
    </location>
</feature>
<feature type="transmembrane region" description="Helical" evidence="2">
    <location>
        <begin position="166"/>
        <end position="184"/>
    </location>
</feature>
<proteinExistence type="predicted"/>
<organism evidence="4 5">
    <name type="scientific">Basidiobolus meristosporus CBS 931.73</name>
    <dbReference type="NCBI Taxonomy" id="1314790"/>
    <lineage>
        <taxon>Eukaryota</taxon>
        <taxon>Fungi</taxon>
        <taxon>Fungi incertae sedis</taxon>
        <taxon>Zoopagomycota</taxon>
        <taxon>Entomophthoromycotina</taxon>
        <taxon>Basidiobolomycetes</taxon>
        <taxon>Basidiobolales</taxon>
        <taxon>Basidiobolaceae</taxon>
        <taxon>Basidiobolus</taxon>
    </lineage>
</organism>
<evidence type="ECO:0000259" key="3">
    <source>
        <dbReference type="PROSITE" id="PS50076"/>
    </source>
</evidence>
<dbReference type="InterPro" id="IPR018253">
    <property type="entry name" value="DnaJ_domain_CS"/>
</dbReference>
<dbReference type="PROSITE" id="PS00636">
    <property type="entry name" value="DNAJ_1"/>
    <property type="match status" value="1"/>
</dbReference>
<dbReference type="AlphaFoldDB" id="A0A1Y1Z7D6"/>
<dbReference type="GO" id="GO:0051787">
    <property type="term" value="F:misfolded protein binding"/>
    <property type="evidence" value="ECO:0007669"/>
    <property type="project" value="TreeGrafter"/>
</dbReference>
<keyword evidence="5" id="KW-1185">Reference proteome</keyword>